<dbReference type="Proteomes" id="UP000061457">
    <property type="component" value="Chromosome II"/>
</dbReference>
<dbReference type="KEGG" id="pphe:PP2015_3515"/>
<evidence type="ECO:0000313" key="2">
    <source>
        <dbReference type="EMBL" id="ALO43989.1"/>
    </source>
</evidence>
<proteinExistence type="predicted"/>
<dbReference type="PATRIC" id="fig|161398.10.peg.3582"/>
<accession>A0A0S2K774</accession>
<feature type="compositionally biased region" description="Pro residues" evidence="1">
    <location>
        <begin position="22"/>
        <end position="32"/>
    </location>
</feature>
<protein>
    <recommendedName>
        <fullName evidence="4">Bacteriocin</fullName>
    </recommendedName>
</protein>
<evidence type="ECO:0000313" key="3">
    <source>
        <dbReference type="Proteomes" id="UP000061457"/>
    </source>
</evidence>
<gene>
    <name evidence="2" type="ORF">PP2015_3515</name>
</gene>
<dbReference type="EMBL" id="CP013188">
    <property type="protein sequence ID" value="ALO43989.1"/>
    <property type="molecule type" value="Genomic_DNA"/>
</dbReference>
<sequence length="32" mass="3438">MKQLEFNELKKVKGASGGVVISPPPPTRGDEK</sequence>
<reference evidence="2 3" key="1">
    <citation type="submission" date="2015-11" db="EMBL/GenBank/DDBJ databases">
        <authorList>
            <person name="Zhang Y."/>
            <person name="Guo Z."/>
        </authorList>
    </citation>
    <scope>NUCLEOTIDE SEQUENCE [LARGE SCALE GENOMIC DNA]</scope>
    <source>
        <strain evidence="2 3">KCTC 12086</strain>
    </source>
</reference>
<feature type="region of interest" description="Disordered" evidence="1">
    <location>
        <begin position="12"/>
        <end position="32"/>
    </location>
</feature>
<evidence type="ECO:0000256" key="1">
    <source>
        <dbReference type="SAM" id="MobiDB-lite"/>
    </source>
</evidence>
<organism evidence="2 3">
    <name type="scientific">Pseudoalteromonas phenolica</name>
    <dbReference type="NCBI Taxonomy" id="161398"/>
    <lineage>
        <taxon>Bacteria</taxon>
        <taxon>Pseudomonadati</taxon>
        <taxon>Pseudomonadota</taxon>
        <taxon>Gammaproteobacteria</taxon>
        <taxon>Alteromonadales</taxon>
        <taxon>Pseudoalteromonadaceae</taxon>
        <taxon>Pseudoalteromonas</taxon>
    </lineage>
</organism>
<evidence type="ECO:0008006" key="4">
    <source>
        <dbReference type="Google" id="ProtNLM"/>
    </source>
</evidence>
<dbReference type="STRING" id="161398.PP2015_3515"/>
<dbReference type="AlphaFoldDB" id="A0A0S2K774"/>
<keyword evidence="3" id="KW-1185">Reference proteome</keyword>
<name>A0A0S2K774_9GAMM</name>